<accession>A0A0N5BBV4</accession>
<organism evidence="1 2">
    <name type="scientific">Strongyloides papillosus</name>
    <name type="common">Intestinal threadworm</name>
    <dbReference type="NCBI Taxonomy" id="174720"/>
    <lineage>
        <taxon>Eukaryota</taxon>
        <taxon>Metazoa</taxon>
        <taxon>Ecdysozoa</taxon>
        <taxon>Nematoda</taxon>
        <taxon>Chromadorea</taxon>
        <taxon>Rhabditida</taxon>
        <taxon>Tylenchina</taxon>
        <taxon>Panagrolaimomorpha</taxon>
        <taxon>Strongyloidoidea</taxon>
        <taxon>Strongyloididae</taxon>
        <taxon>Strongyloides</taxon>
    </lineage>
</organism>
<sequence>MKLPFDIFLFIAKEQYAKSWTLFPLFKTICFEIRTCVYHLIPFTHTFRVIQLMTCDSLLTISSPDEEVEEYFFNRSVTCMDQ</sequence>
<evidence type="ECO:0000313" key="1">
    <source>
        <dbReference type="Proteomes" id="UP000046392"/>
    </source>
</evidence>
<dbReference type="AlphaFoldDB" id="A0A0N5BBV4"/>
<dbReference type="WBParaSite" id="SPAL_0000350550.1">
    <property type="protein sequence ID" value="SPAL_0000350550.1"/>
    <property type="gene ID" value="SPAL_0000350550"/>
</dbReference>
<protein>
    <submittedName>
        <fullName evidence="2">Ovule protein</fullName>
    </submittedName>
</protein>
<name>A0A0N5BBV4_STREA</name>
<keyword evidence="1" id="KW-1185">Reference proteome</keyword>
<proteinExistence type="predicted"/>
<evidence type="ECO:0000313" key="2">
    <source>
        <dbReference type="WBParaSite" id="SPAL_0000350550.1"/>
    </source>
</evidence>
<reference evidence="2" key="1">
    <citation type="submission" date="2017-02" db="UniProtKB">
        <authorList>
            <consortium name="WormBaseParasite"/>
        </authorList>
    </citation>
    <scope>IDENTIFICATION</scope>
</reference>
<dbReference type="Proteomes" id="UP000046392">
    <property type="component" value="Unplaced"/>
</dbReference>